<comment type="caution">
    <text evidence="6">The sequence shown here is derived from an EMBL/GenBank/DDBJ whole genome shotgun (WGS) entry which is preliminary data.</text>
</comment>
<reference evidence="6 7" key="1">
    <citation type="submission" date="2019-03" db="EMBL/GenBank/DDBJ databases">
        <title>Genomic analyses of the natural microbiome of Caenorhabditis elegans.</title>
        <authorList>
            <person name="Samuel B."/>
        </authorList>
    </citation>
    <scope>NUCLEOTIDE SEQUENCE [LARGE SCALE GENOMIC DNA]</scope>
    <source>
        <strain evidence="6 7">JUb18</strain>
    </source>
</reference>
<dbReference type="SUPFAM" id="SSF53822">
    <property type="entry name" value="Periplasmic binding protein-like I"/>
    <property type="match status" value="1"/>
</dbReference>
<dbReference type="InterPro" id="IPR028082">
    <property type="entry name" value="Peripla_BP_I"/>
</dbReference>
<comment type="subcellular location">
    <subcellularLocation>
        <location evidence="1">Cell envelope</location>
    </subcellularLocation>
</comment>
<organism evidence="6 7">
    <name type="scientific">Leucobacter luti</name>
    <dbReference type="NCBI Taxonomy" id="340320"/>
    <lineage>
        <taxon>Bacteria</taxon>
        <taxon>Bacillati</taxon>
        <taxon>Actinomycetota</taxon>
        <taxon>Actinomycetes</taxon>
        <taxon>Micrococcales</taxon>
        <taxon>Microbacteriaceae</taxon>
        <taxon>Leucobacter</taxon>
    </lineage>
</organism>
<evidence type="ECO:0000259" key="5">
    <source>
        <dbReference type="Pfam" id="PF13407"/>
    </source>
</evidence>
<proteinExistence type="inferred from homology"/>
<keyword evidence="3 4" id="KW-0732">Signal</keyword>
<accession>A0A4R6RSB2</accession>
<sequence length="317" mass="33791">MKKRSVAVFSALTCTLLLSACSASGDDKSDTNAETIQIGYAAMTTKEEFTSTIINTLEDEAPEFGATVLALDSRMDTSFELSNVEDLITRQVDAVIMQPIDGKASQSAAKRVIDAGIPLFIISTEFAEGATVDFESHIGVDDTDAGRLQGEYLNEQLPDGGDIVLIAGTNGASWTDRRISGFENAINPNITVVAEFQGNGNRDEAKRGMEDTLQRYTDPGSIDAVVANNDEMAVGAALAIAEAGRTSEFSAIVGVDGTAAALDLIRDGKMTATVKQDPRAQAQEALNVITDFLKGDDTEDRYALPFTLITSENLDNE</sequence>
<evidence type="ECO:0000313" key="7">
    <source>
        <dbReference type="Proteomes" id="UP000295601"/>
    </source>
</evidence>
<feature type="signal peptide" evidence="4">
    <location>
        <begin position="1"/>
        <end position="25"/>
    </location>
</feature>
<dbReference type="GO" id="GO:0030313">
    <property type="term" value="C:cell envelope"/>
    <property type="evidence" value="ECO:0007669"/>
    <property type="project" value="UniProtKB-SubCell"/>
</dbReference>
<evidence type="ECO:0000256" key="3">
    <source>
        <dbReference type="ARBA" id="ARBA00022729"/>
    </source>
</evidence>
<dbReference type="RefSeq" id="WP_133617602.1">
    <property type="nucleotide sequence ID" value="NZ_SNYA01000008.1"/>
</dbReference>
<dbReference type="OrthoDB" id="9066846at2"/>
<dbReference type="PANTHER" id="PTHR46847:SF1">
    <property type="entry name" value="D-ALLOSE-BINDING PERIPLASMIC PROTEIN-RELATED"/>
    <property type="match status" value="1"/>
</dbReference>
<dbReference type="Proteomes" id="UP000295601">
    <property type="component" value="Unassembled WGS sequence"/>
</dbReference>
<comment type="similarity">
    <text evidence="2">Belongs to the bacterial solute-binding protein 2 family.</text>
</comment>
<gene>
    <name evidence="6" type="ORF">EDF62_3040</name>
</gene>
<keyword evidence="7" id="KW-1185">Reference proteome</keyword>
<dbReference type="PROSITE" id="PS51257">
    <property type="entry name" value="PROKAR_LIPOPROTEIN"/>
    <property type="match status" value="1"/>
</dbReference>
<dbReference type="EMBL" id="SNYA01000008">
    <property type="protein sequence ID" value="TDP89743.1"/>
    <property type="molecule type" value="Genomic_DNA"/>
</dbReference>
<dbReference type="Gene3D" id="3.40.50.2300">
    <property type="match status" value="2"/>
</dbReference>
<evidence type="ECO:0000256" key="1">
    <source>
        <dbReference type="ARBA" id="ARBA00004196"/>
    </source>
</evidence>
<dbReference type="PANTHER" id="PTHR46847">
    <property type="entry name" value="D-ALLOSE-BINDING PERIPLASMIC PROTEIN-RELATED"/>
    <property type="match status" value="1"/>
</dbReference>
<feature type="domain" description="Periplasmic binding protein" evidence="5">
    <location>
        <begin position="38"/>
        <end position="296"/>
    </location>
</feature>
<name>A0A4R6RSB2_9MICO</name>
<dbReference type="AlphaFoldDB" id="A0A4R6RSB2"/>
<dbReference type="CDD" id="cd01536">
    <property type="entry name" value="PBP1_ABC_sugar_binding-like"/>
    <property type="match status" value="1"/>
</dbReference>
<dbReference type="GO" id="GO:0030246">
    <property type="term" value="F:carbohydrate binding"/>
    <property type="evidence" value="ECO:0007669"/>
    <property type="project" value="UniProtKB-ARBA"/>
</dbReference>
<evidence type="ECO:0000256" key="4">
    <source>
        <dbReference type="SAM" id="SignalP"/>
    </source>
</evidence>
<protein>
    <submittedName>
        <fullName evidence="6">Ribose transport system substrate-binding protein/inositol transport system substrate-binding protein</fullName>
    </submittedName>
</protein>
<dbReference type="InterPro" id="IPR025997">
    <property type="entry name" value="SBP_2_dom"/>
</dbReference>
<evidence type="ECO:0000313" key="6">
    <source>
        <dbReference type="EMBL" id="TDP89743.1"/>
    </source>
</evidence>
<feature type="chain" id="PRO_5020761120" evidence="4">
    <location>
        <begin position="26"/>
        <end position="317"/>
    </location>
</feature>
<evidence type="ECO:0000256" key="2">
    <source>
        <dbReference type="ARBA" id="ARBA00007639"/>
    </source>
</evidence>
<dbReference type="Pfam" id="PF13407">
    <property type="entry name" value="Peripla_BP_4"/>
    <property type="match status" value="1"/>
</dbReference>